<reference evidence="2 3" key="1">
    <citation type="journal article" date="2018" name="IMA Fungus">
        <title>IMA Genome-F 10: Nine draft genome sequences of Claviceps purpurea s.lat., including C. arundinis, C. humidiphila, and C. cf. spartinae, pseudomolecules for the pitch canker pathogen Fusarium circinatum, draft genome of Davidsoniella eucalypti, Grosmannia galeiformis, Quambalaria eucalypti, and Teratosphaeria destructans.</title>
        <authorList>
            <person name="Wingfield B.D."/>
            <person name="Liu M."/>
            <person name="Nguyen H.D."/>
            <person name="Lane F.A."/>
            <person name="Morgan S.W."/>
            <person name="De Vos L."/>
            <person name="Wilken P.M."/>
            <person name="Duong T.A."/>
            <person name="Aylward J."/>
            <person name="Coetzee M.P."/>
            <person name="Dadej K."/>
            <person name="De Beer Z.W."/>
            <person name="Findlay W."/>
            <person name="Havenga M."/>
            <person name="Kolarik M."/>
            <person name="Menzies J.G."/>
            <person name="Naidoo K."/>
            <person name="Pochopski O."/>
            <person name="Shoukouhi P."/>
            <person name="Santana Q.C."/>
            <person name="Seifert K.A."/>
            <person name="Soal N."/>
            <person name="Steenkamp E.T."/>
            <person name="Tatham C.T."/>
            <person name="van der Nest M.A."/>
            <person name="Wingfield M.J."/>
        </authorList>
    </citation>
    <scope>NUCLEOTIDE SEQUENCE [LARGE SCALE GENOMIC DNA]</scope>
    <source>
        <strain evidence="2">CMW44962</strain>
    </source>
</reference>
<name>A0A9W7W296_9PEZI</name>
<evidence type="ECO:0000256" key="1">
    <source>
        <dbReference type="SAM" id="MobiDB-lite"/>
    </source>
</evidence>
<feature type="region of interest" description="Disordered" evidence="1">
    <location>
        <begin position="1"/>
        <end position="32"/>
    </location>
</feature>
<comment type="caution">
    <text evidence="2">The sequence shown here is derived from an EMBL/GenBank/DDBJ whole genome shotgun (WGS) entry which is preliminary data.</text>
</comment>
<organism evidence="2 3">
    <name type="scientific">Teratosphaeria destructans</name>
    <dbReference type="NCBI Taxonomy" id="418781"/>
    <lineage>
        <taxon>Eukaryota</taxon>
        <taxon>Fungi</taxon>
        <taxon>Dikarya</taxon>
        <taxon>Ascomycota</taxon>
        <taxon>Pezizomycotina</taxon>
        <taxon>Dothideomycetes</taxon>
        <taxon>Dothideomycetidae</taxon>
        <taxon>Mycosphaerellales</taxon>
        <taxon>Teratosphaeriaceae</taxon>
        <taxon>Teratosphaeria</taxon>
    </lineage>
</organism>
<reference evidence="2 3" key="2">
    <citation type="journal article" date="2021" name="Curr. Genet.">
        <title>Genetic response to nitrogen starvation in the aggressive Eucalyptus foliar pathogen Teratosphaeria destructans.</title>
        <authorList>
            <person name="Havenga M."/>
            <person name="Wingfield B.D."/>
            <person name="Wingfield M.J."/>
            <person name="Dreyer L.L."/>
            <person name="Roets F."/>
            <person name="Aylward J."/>
        </authorList>
    </citation>
    <scope>NUCLEOTIDE SEQUENCE [LARGE SCALE GENOMIC DNA]</scope>
    <source>
        <strain evidence="2">CMW44962</strain>
    </source>
</reference>
<dbReference type="AlphaFoldDB" id="A0A9W7W296"/>
<evidence type="ECO:0000313" key="2">
    <source>
        <dbReference type="EMBL" id="KAH9827436.1"/>
    </source>
</evidence>
<dbReference type="EMBL" id="RIBY02001879">
    <property type="protein sequence ID" value="KAH9827436.1"/>
    <property type="molecule type" value="Genomic_DNA"/>
</dbReference>
<dbReference type="Proteomes" id="UP001138500">
    <property type="component" value="Unassembled WGS sequence"/>
</dbReference>
<gene>
    <name evidence="2" type="ORF">Tdes44962_MAKER02883</name>
</gene>
<protein>
    <submittedName>
        <fullName evidence="2">Uncharacterized protein</fullName>
    </submittedName>
</protein>
<proteinExistence type="predicted"/>
<accession>A0A9W7W296</accession>
<sequence>MKSNSSSRPAISSAKSSSSSSLPVTSSTKPSSASVKDLECFCQSQLYHSSENVKRFRQVLKRQQHQICIKLSVHACKELDFFISKAIDFQREANLDFIGEAIDFQHKATLELIGEVIDFQREASLEFIDQAIDVERNINSKQRHA</sequence>
<evidence type="ECO:0000313" key="3">
    <source>
        <dbReference type="Proteomes" id="UP001138500"/>
    </source>
</evidence>
<keyword evidence="3" id="KW-1185">Reference proteome</keyword>